<keyword evidence="1" id="KW-1133">Transmembrane helix</keyword>
<name>A0A6C0HRH1_9ZZZZ</name>
<feature type="transmembrane region" description="Helical" evidence="1">
    <location>
        <begin position="6"/>
        <end position="28"/>
    </location>
</feature>
<keyword evidence="1" id="KW-0472">Membrane</keyword>
<dbReference type="EMBL" id="MN740006">
    <property type="protein sequence ID" value="QHT83109.1"/>
    <property type="molecule type" value="Genomic_DNA"/>
</dbReference>
<keyword evidence="1" id="KW-0812">Transmembrane</keyword>
<sequence>MLGNVQKLIVLITILLMIGFIIMLVWVFKEARKKNWPPDSQPCPDYWTMNNGKCKYGGNNGTCPSTTSIDFSSFSDCDKSQWATNYSDGKLYGGDNGTVNGHTFCSGGWGNYDYNVNKNMSCLYGIDNLNNGARISCDATGTLDSSGNIKADKNYSFFCTNSSPINPSCGSVEWDGISYGNNPCEK</sequence>
<accession>A0A6C0HRH1</accession>
<dbReference type="AlphaFoldDB" id="A0A6C0HRH1"/>
<proteinExistence type="predicted"/>
<organism evidence="2">
    <name type="scientific">viral metagenome</name>
    <dbReference type="NCBI Taxonomy" id="1070528"/>
    <lineage>
        <taxon>unclassified sequences</taxon>
        <taxon>metagenomes</taxon>
        <taxon>organismal metagenomes</taxon>
    </lineage>
</organism>
<evidence type="ECO:0000313" key="2">
    <source>
        <dbReference type="EMBL" id="QHT83109.1"/>
    </source>
</evidence>
<reference evidence="2" key="1">
    <citation type="journal article" date="2020" name="Nature">
        <title>Giant virus diversity and host interactions through global metagenomics.</title>
        <authorList>
            <person name="Schulz F."/>
            <person name="Roux S."/>
            <person name="Paez-Espino D."/>
            <person name="Jungbluth S."/>
            <person name="Walsh D.A."/>
            <person name="Denef V.J."/>
            <person name="McMahon K.D."/>
            <person name="Konstantinidis K.T."/>
            <person name="Eloe-Fadrosh E.A."/>
            <person name="Kyrpides N.C."/>
            <person name="Woyke T."/>
        </authorList>
    </citation>
    <scope>NUCLEOTIDE SEQUENCE</scope>
    <source>
        <strain evidence="2">GVMAG-M-3300023184-167</strain>
    </source>
</reference>
<evidence type="ECO:0000256" key="1">
    <source>
        <dbReference type="SAM" id="Phobius"/>
    </source>
</evidence>
<protein>
    <submittedName>
        <fullName evidence="2">Uncharacterized protein</fullName>
    </submittedName>
</protein>